<sequence>MPTWLQVTWLTMGPAGGWIMHTSSEAARRKLRYGAVALVFLPIGQGLIQVLGPWLHNYTIASLLAAGVATIPNFFANKHFVWRATSGGDLHKQVLLFWTMVMLAVVLATSFTYLVDRAMAAEPTPVHGLAVFFAQVLGFGVVWVGRFLLLDRWLFRLDQRPAGHTHLVFSEMRA</sequence>
<evidence type="ECO:0000256" key="5">
    <source>
        <dbReference type="SAM" id="Phobius"/>
    </source>
</evidence>
<keyword evidence="2 5" id="KW-0812">Transmembrane</keyword>
<dbReference type="InterPro" id="IPR007267">
    <property type="entry name" value="GtrA_DPMS_TM"/>
</dbReference>
<dbReference type="GeneID" id="93437466"/>
<comment type="subcellular location">
    <subcellularLocation>
        <location evidence="1">Membrane</location>
        <topology evidence="1">Multi-pass membrane protein</topology>
    </subcellularLocation>
</comment>
<keyword evidence="4 5" id="KW-0472">Membrane</keyword>
<name>A0A1B4Y4H7_MYCUL</name>
<gene>
    <name evidence="7" type="ORF">SHTP_2869</name>
</gene>
<proteinExistence type="predicted"/>
<dbReference type="RefSeq" id="WP_015356064.1">
    <property type="nucleotide sequence ID" value="NZ_AP017624.1"/>
</dbReference>
<feature type="transmembrane region" description="Helical" evidence="5">
    <location>
        <begin position="33"/>
        <end position="52"/>
    </location>
</feature>
<feature type="transmembrane region" description="Helical" evidence="5">
    <location>
        <begin position="58"/>
        <end position="75"/>
    </location>
</feature>
<feature type="transmembrane region" description="Helical" evidence="5">
    <location>
        <begin position="95"/>
        <end position="115"/>
    </location>
</feature>
<dbReference type="GO" id="GO:0000271">
    <property type="term" value="P:polysaccharide biosynthetic process"/>
    <property type="evidence" value="ECO:0007669"/>
    <property type="project" value="InterPro"/>
</dbReference>
<evidence type="ECO:0000313" key="7">
    <source>
        <dbReference type="EMBL" id="BAV41943.1"/>
    </source>
</evidence>
<evidence type="ECO:0000256" key="4">
    <source>
        <dbReference type="ARBA" id="ARBA00023136"/>
    </source>
</evidence>
<dbReference type="GO" id="GO:0016020">
    <property type="term" value="C:membrane"/>
    <property type="evidence" value="ECO:0007669"/>
    <property type="project" value="UniProtKB-SubCell"/>
</dbReference>
<dbReference type="AlphaFoldDB" id="A0A1B4Y4H7"/>
<reference evidence="7 8" key="1">
    <citation type="submission" date="2016-08" db="EMBL/GenBank/DDBJ databases">
        <title>Complete genome sequence of Mycobacterium shinshuense, a subspecies of M. ulcerans.</title>
        <authorList>
            <person name="Yoshida M."/>
            <person name="Ogura Y."/>
            <person name="Hayashi T."/>
            <person name="Hoshino Y."/>
        </authorList>
    </citation>
    <scope>NUCLEOTIDE SEQUENCE [LARGE SCALE GENOMIC DNA]</scope>
    <source>
        <strain evidence="8">ATCC 33728</strain>
    </source>
</reference>
<evidence type="ECO:0000256" key="2">
    <source>
        <dbReference type="ARBA" id="ARBA00022692"/>
    </source>
</evidence>
<feature type="transmembrane region" description="Helical" evidence="5">
    <location>
        <begin position="127"/>
        <end position="150"/>
    </location>
</feature>
<accession>A0A1B4Y4H7</accession>
<feature type="domain" description="GtrA/DPMS transmembrane" evidence="6">
    <location>
        <begin position="45"/>
        <end position="155"/>
    </location>
</feature>
<dbReference type="Proteomes" id="UP000218067">
    <property type="component" value="Chromosome"/>
</dbReference>
<evidence type="ECO:0000259" key="6">
    <source>
        <dbReference type="Pfam" id="PF04138"/>
    </source>
</evidence>
<organism evidence="7 8">
    <name type="scientific">Mycobacterium ulcerans subsp. shinshuense</name>
    <dbReference type="NCBI Taxonomy" id="1124626"/>
    <lineage>
        <taxon>Bacteria</taxon>
        <taxon>Bacillati</taxon>
        <taxon>Actinomycetota</taxon>
        <taxon>Actinomycetes</taxon>
        <taxon>Mycobacteriales</taxon>
        <taxon>Mycobacteriaceae</taxon>
        <taxon>Mycobacterium</taxon>
        <taxon>Mycobacterium ulcerans group</taxon>
    </lineage>
</organism>
<dbReference type="EMBL" id="AP017624">
    <property type="protein sequence ID" value="BAV41943.1"/>
    <property type="molecule type" value="Genomic_DNA"/>
</dbReference>
<keyword evidence="3 5" id="KW-1133">Transmembrane helix</keyword>
<evidence type="ECO:0000256" key="3">
    <source>
        <dbReference type="ARBA" id="ARBA00022989"/>
    </source>
</evidence>
<evidence type="ECO:0000313" key="8">
    <source>
        <dbReference type="Proteomes" id="UP000218067"/>
    </source>
</evidence>
<evidence type="ECO:0000256" key="1">
    <source>
        <dbReference type="ARBA" id="ARBA00004141"/>
    </source>
</evidence>
<dbReference type="Pfam" id="PF04138">
    <property type="entry name" value="GtrA_DPMS_TM"/>
    <property type="match status" value="1"/>
</dbReference>
<protein>
    <recommendedName>
        <fullName evidence="6">GtrA/DPMS transmembrane domain-containing protein</fullName>
    </recommendedName>
</protein>